<reference evidence="2" key="1">
    <citation type="submission" date="2022-09" db="EMBL/GenBank/DDBJ databases">
        <title>Fusarium specimens isolated from Avocado Roots.</title>
        <authorList>
            <person name="Stajich J."/>
            <person name="Roper C."/>
            <person name="Heimlech-Rivalta G."/>
        </authorList>
    </citation>
    <scope>NUCLEOTIDE SEQUENCE</scope>
    <source>
        <strain evidence="2">CF00136</strain>
    </source>
</reference>
<gene>
    <name evidence="2" type="ORF">NW762_009009</name>
</gene>
<dbReference type="OrthoDB" id="5091864at2759"/>
<dbReference type="InterPro" id="IPR010730">
    <property type="entry name" value="HET"/>
</dbReference>
<evidence type="ECO:0000259" key="1">
    <source>
        <dbReference type="Pfam" id="PF06985"/>
    </source>
</evidence>
<dbReference type="PANTHER" id="PTHR24148:SF73">
    <property type="entry name" value="HET DOMAIN PROTEIN (AFU_ORTHOLOGUE AFUA_8G01020)"/>
    <property type="match status" value="1"/>
</dbReference>
<protein>
    <recommendedName>
        <fullName evidence="1">Heterokaryon incompatibility domain-containing protein</fullName>
    </recommendedName>
</protein>
<dbReference type="EMBL" id="JAOQAZ010000018">
    <property type="protein sequence ID" value="KAJ4256913.1"/>
    <property type="molecule type" value="Genomic_DNA"/>
</dbReference>
<keyword evidence="3" id="KW-1185">Reference proteome</keyword>
<evidence type="ECO:0000313" key="2">
    <source>
        <dbReference type="EMBL" id="KAJ4256913.1"/>
    </source>
</evidence>
<accession>A0A9W8RUZ8</accession>
<organism evidence="2 3">
    <name type="scientific">Fusarium torreyae</name>
    <dbReference type="NCBI Taxonomy" id="1237075"/>
    <lineage>
        <taxon>Eukaryota</taxon>
        <taxon>Fungi</taxon>
        <taxon>Dikarya</taxon>
        <taxon>Ascomycota</taxon>
        <taxon>Pezizomycotina</taxon>
        <taxon>Sordariomycetes</taxon>
        <taxon>Hypocreomycetidae</taxon>
        <taxon>Hypocreales</taxon>
        <taxon>Nectriaceae</taxon>
        <taxon>Fusarium</taxon>
    </lineage>
</organism>
<comment type="caution">
    <text evidence="2">The sequence shown here is derived from an EMBL/GenBank/DDBJ whole genome shotgun (WGS) entry which is preliminary data.</text>
</comment>
<dbReference type="Pfam" id="PF06985">
    <property type="entry name" value="HET"/>
    <property type="match status" value="1"/>
</dbReference>
<proteinExistence type="predicted"/>
<dbReference type="InterPro" id="IPR052895">
    <property type="entry name" value="HetReg/Transcr_Mod"/>
</dbReference>
<feature type="domain" description="Heterokaryon incompatibility" evidence="1">
    <location>
        <begin position="56"/>
        <end position="188"/>
    </location>
</feature>
<sequence>MSSHSSEPAVHAASFRYAPLDPAAREIRLLTLLPGEPGSPLVGNLNTVSLDDKPQYEALSYMWGSSDLRYDIAIDGMPFSVGYNLRQALDDLRLPTESRVIWSDAICMNQSDHEEKGHQIYLMTAIYSRSIAVCAWIDHEINPLDPSFMSLQALDNGAQIQDYSAEYWHPVAKIFRNQYWRRLWIQQELIMAPDIRVYCQGHLLDGLQLLGFAARLSEDYTKYGEEKQKVAMELQILINLDLEAGFTHSVLAAKCYHARERSSRRVELITREEKPRHRSSDLMDWFLDATDLEMSEPRDRVYGILGISLRDEGLESFDINYDLPVAAVYSQVFDFYIRETNRLLFLCFFQLPDRPPTTGPKITAPTWMPTEHVMLMTALAASDACGPTLAFNARICPETLVLSVEGHHLDSISCVTDIDTLEKPLLSEWLSQLEDFCRKIWPNDPTEPLYEKDEVNSLFFPWMHPQSYMRMWGFERPSYEQRIALIRALVQERQLRIPVDESVVASVQTFNATSGNRKIIYDSWSRNVRKKSFLGTTGGRIGTTFSSSEAREGDELWIVFGCWMPLILRPVVGKSKRYTLVGASEFHGIMLGEGVLYDGSSVKPGTMIELE</sequence>
<dbReference type="AlphaFoldDB" id="A0A9W8RUZ8"/>
<dbReference type="PANTHER" id="PTHR24148">
    <property type="entry name" value="ANKYRIN REPEAT DOMAIN-CONTAINING PROTEIN 39 HOMOLOG-RELATED"/>
    <property type="match status" value="1"/>
</dbReference>
<dbReference type="Proteomes" id="UP001152049">
    <property type="component" value="Unassembled WGS sequence"/>
</dbReference>
<name>A0A9W8RUZ8_9HYPO</name>
<evidence type="ECO:0000313" key="3">
    <source>
        <dbReference type="Proteomes" id="UP001152049"/>
    </source>
</evidence>